<dbReference type="AlphaFoldDB" id="A0A1T2CG24"/>
<gene>
    <name evidence="1" type="ORF">BOV88_13450</name>
</gene>
<evidence type="ECO:0000313" key="1">
    <source>
        <dbReference type="EMBL" id="OOY33785.1"/>
    </source>
</evidence>
<organism evidence="1 2">
    <name type="scientific">Solemya velum gill symbiont</name>
    <dbReference type="NCBI Taxonomy" id="2340"/>
    <lineage>
        <taxon>Bacteria</taxon>
        <taxon>Pseudomonadati</taxon>
        <taxon>Pseudomonadota</taxon>
        <taxon>Gammaproteobacteria</taxon>
        <taxon>sulfur-oxidizing symbionts</taxon>
    </lineage>
</organism>
<evidence type="ECO:0000313" key="2">
    <source>
        <dbReference type="Proteomes" id="UP000190962"/>
    </source>
</evidence>
<dbReference type="Proteomes" id="UP000190962">
    <property type="component" value="Unassembled WGS sequence"/>
</dbReference>
<name>A0A1T2CG24_SOVGS</name>
<sequence length="66" mass="7580">MKMTRRILSVLGRDYQKVEEAAVYACVSSSQFRAKAKEYGIYPIQFMGKKVYRKVDIQAAIEASQE</sequence>
<comment type="caution">
    <text evidence="1">The sequence shown here is derived from an EMBL/GenBank/DDBJ whole genome shotgun (WGS) entry which is preliminary data.</text>
</comment>
<dbReference type="EMBL" id="MPNX01000044">
    <property type="protein sequence ID" value="OOY33785.1"/>
    <property type="molecule type" value="Genomic_DNA"/>
</dbReference>
<proteinExistence type="predicted"/>
<protein>
    <recommendedName>
        <fullName evidence="3">Helix-turn-helix domain-containing protein</fullName>
    </recommendedName>
</protein>
<accession>A0A1T2CG24</accession>
<reference evidence="1 2" key="1">
    <citation type="submission" date="2016-11" db="EMBL/GenBank/DDBJ databases">
        <title>Mixed transmission modes and dynamic genome evolution in an obligate animal-bacterial symbiosis.</title>
        <authorList>
            <person name="Russell S.L."/>
            <person name="Corbett-Detig R.B."/>
            <person name="Cavanaugh C.M."/>
        </authorList>
    </citation>
    <scope>NUCLEOTIDE SEQUENCE [LARGE SCALE GENOMIC DNA]</scope>
    <source>
        <strain evidence="1">MA-KB16</strain>
    </source>
</reference>
<evidence type="ECO:0008006" key="3">
    <source>
        <dbReference type="Google" id="ProtNLM"/>
    </source>
</evidence>